<keyword evidence="2" id="KW-0732">Signal</keyword>
<dbReference type="EMBL" id="JEMX01000026">
    <property type="protein sequence ID" value="EXI81176.1"/>
    <property type="molecule type" value="Genomic_DNA"/>
</dbReference>
<dbReference type="PATRIC" id="fig|1454003.3.peg.1417"/>
<feature type="chain" id="PRO_5001461600" evidence="2">
    <location>
        <begin position="23"/>
        <end position="615"/>
    </location>
</feature>
<dbReference type="InterPro" id="IPR022156">
    <property type="entry name" value="Uncharacterised_YfbK_N"/>
</dbReference>
<dbReference type="SUPFAM" id="SSF53300">
    <property type="entry name" value="vWA-like"/>
    <property type="match status" value="1"/>
</dbReference>
<dbReference type="InterPro" id="IPR036465">
    <property type="entry name" value="vWFA_dom_sf"/>
</dbReference>
<feature type="region of interest" description="Disordered" evidence="1">
    <location>
        <begin position="25"/>
        <end position="58"/>
    </location>
</feature>
<evidence type="ECO:0000313" key="5">
    <source>
        <dbReference type="Proteomes" id="UP000021816"/>
    </source>
</evidence>
<dbReference type="PANTHER" id="PTHR10579:SF43">
    <property type="entry name" value="ZINC FINGER (C3HC4-TYPE RING FINGER) FAMILY PROTEIN"/>
    <property type="match status" value="1"/>
</dbReference>
<dbReference type="PANTHER" id="PTHR10579">
    <property type="entry name" value="CALCIUM-ACTIVATED CHLORIDE CHANNEL REGULATOR"/>
    <property type="match status" value="1"/>
</dbReference>
<feature type="domain" description="VWFA" evidence="3">
    <location>
        <begin position="252"/>
        <end position="430"/>
    </location>
</feature>
<dbReference type="SMART" id="SM00327">
    <property type="entry name" value="VWA"/>
    <property type="match status" value="1"/>
</dbReference>
<evidence type="ECO:0000313" key="4">
    <source>
        <dbReference type="EMBL" id="EXI81176.1"/>
    </source>
</evidence>
<proteinExistence type="predicted"/>
<dbReference type="InterPro" id="IPR051266">
    <property type="entry name" value="CLCR"/>
</dbReference>
<comment type="caution">
    <text evidence="4">The sequence shown here is derived from an EMBL/GenBank/DDBJ whole genome shotgun (WGS) entry which is preliminary data.</text>
</comment>
<name>A0A011P0L2_9PROT</name>
<dbReference type="InterPro" id="IPR002035">
    <property type="entry name" value="VWF_A"/>
</dbReference>
<dbReference type="Gene3D" id="3.40.50.410">
    <property type="entry name" value="von Willebrand factor, type A domain"/>
    <property type="match status" value="1"/>
</dbReference>
<dbReference type="PROSITE" id="PS51257">
    <property type="entry name" value="PROKAR_LIPOPROTEIN"/>
    <property type="match status" value="1"/>
</dbReference>
<reference evidence="4 5" key="1">
    <citation type="submission" date="2014-02" db="EMBL/GenBank/DDBJ databases">
        <title>Expanding our view of genomic diversity in Candidatus Accumulibacter clades.</title>
        <authorList>
            <person name="Skennerton C.T."/>
            <person name="Barr J.J."/>
            <person name="Slater F.R."/>
            <person name="Bond P.L."/>
            <person name="Tyson G.W."/>
        </authorList>
    </citation>
    <scope>NUCLEOTIDE SEQUENCE [LARGE SCALE GENOMIC DNA]</scope>
    <source>
        <strain evidence="5">BA-92</strain>
    </source>
</reference>
<dbReference type="InterPro" id="IPR021908">
    <property type="entry name" value="YfbK_C"/>
</dbReference>
<dbReference type="CDD" id="cd01465">
    <property type="entry name" value="vWA_subgroup"/>
    <property type="match status" value="1"/>
</dbReference>
<dbReference type="Proteomes" id="UP000021816">
    <property type="component" value="Unassembled WGS sequence"/>
</dbReference>
<protein>
    <submittedName>
        <fullName evidence="4">Magnesium chelatase subunit D</fullName>
    </submittedName>
</protein>
<feature type="compositionally biased region" description="Polar residues" evidence="1">
    <location>
        <begin position="25"/>
        <end position="37"/>
    </location>
</feature>
<dbReference type="STRING" id="1454003.AW10_01376"/>
<feature type="signal peptide" evidence="2">
    <location>
        <begin position="1"/>
        <end position="22"/>
    </location>
</feature>
<accession>A0A011P0L2</accession>
<organism evidence="4 5">
    <name type="scientific">Candidatus Accumulibacter appositus</name>
    <dbReference type="NCBI Taxonomy" id="1454003"/>
    <lineage>
        <taxon>Bacteria</taxon>
        <taxon>Pseudomonadati</taxon>
        <taxon>Pseudomonadota</taxon>
        <taxon>Betaproteobacteria</taxon>
        <taxon>Candidatus Accumulibacter</taxon>
    </lineage>
</organism>
<dbReference type="Pfam" id="PF12450">
    <property type="entry name" value="vWF_A"/>
    <property type="match status" value="1"/>
</dbReference>
<evidence type="ECO:0000259" key="3">
    <source>
        <dbReference type="PROSITE" id="PS50234"/>
    </source>
</evidence>
<evidence type="ECO:0000256" key="2">
    <source>
        <dbReference type="SAM" id="SignalP"/>
    </source>
</evidence>
<dbReference type="AlphaFoldDB" id="A0A011P0L2"/>
<gene>
    <name evidence="4" type="ORF">AW10_01376</name>
</gene>
<dbReference type="PROSITE" id="PS50234">
    <property type="entry name" value="VWFA"/>
    <property type="match status" value="1"/>
</dbReference>
<dbReference type="Pfam" id="PF12034">
    <property type="entry name" value="YfbK_C"/>
    <property type="match status" value="1"/>
</dbReference>
<sequence length="615" mass="65075" precursor="true">MKHRTPSRLLAILLAGLLAACAPTQQDGTPAKTQPRSDQAAPGRVAESETRPTAQAVAAAAGTLPTLSATTAPLASTAQPAPPALAKPAPQLAETMAANVARGKALEKKEARQEAGGRMAADRMSVAVQPQPAPYALAPMPPEARERYSPLADNPVKQVAEAPVSTFSIDVDTGSYSNVRRLLNAGQLPPADAVRVEELINYFPYDYPLPTDDRPFAVHSEMAPAPWNAERVLLRVGIKGQDVAKQALPPANVVFLVDVSGSMNSADKLPLLKSALKLLVTQMRAEDRISLVTYASGTRVILPPTPGTEKAGISAAIDALQAGGSTAGASGIQLAYAAAQQSFIKGGINRILLATDGDFNVGIADTRQLKSLIEEKRKSGISLSTLGFGTGNYNEAMMEQIADVGDGAYSYIDSLMEGHKVLVNELTSTLATIARDVKVQIEFNPAVVREYRLIGYENRQLAREDFNNDQVDAGDIGAGHTVTALYELTLAGSKSSVDPLRYAPQASAEGPLGNELGHLKLRYKQPGASTSQLIDFTLQRQAIKALDAASSEFRFASAVAAYGQLLRGGKYTGNWSYAEVRQLALANTGSDPYGYRGEFLRLIDLAAALGSKPGS</sequence>
<dbReference type="Pfam" id="PF00092">
    <property type="entry name" value="VWA"/>
    <property type="match status" value="1"/>
</dbReference>
<evidence type="ECO:0000256" key="1">
    <source>
        <dbReference type="SAM" id="MobiDB-lite"/>
    </source>
</evidence>